<keyword evidence="3" id="KW-1185">Reference proteome</keyword>
<evidence type="ECO:0000313" key="2">
    <source>
        <dbReference type="EMBL" id="GAA1977556.1"/>
    </source>
</evidence>
<feature type="transmembrane region" description="Helical" evidence="1">
    <location>
        <begin position="127"/>
        <end position="145"/>
    </location>
</feature>
<evidence type="ECO:0008006" key="4">
    <source>
        <dbReference type="Google" id="ProtNLM"/>
    </source>
</evidence>
<protein>
    <recommendedName>
        <fullName evidence="4">Pr6Pr family membrane protein</fullName>
    </recommendedName>
</protein>
<gene>
    <name evidence="2" type="ORF">GCM10009777_08320</name>
</gene>
<accession>A0ABN2RZE4</accession>
<organism evidence="2 3">
    <name type="scientific">Microbacterium pumilum</name>
    <dbReference type="NCBI Taxonomy" id="344165"/>
    <lineage>
        <taxon>Bacteria</taxon>
        <taxon>Bacillati</taxon>
        <taxon>Actinomycetota</taxon>
        <taxon>Actinomycetes</taxon>
        <taxon>Micrococcales</taxon>
        <taxon>Microbacteriaceae</taxon>
        <taxon>Microbacterium</taxon>
    </lineage>
</organism>
<feature type="transmembrane region" description="Helical" evidence="1">
    <location>
        <begin position="51"/>
        <end position="75"/>
    </location>
</feature>
<dbReference type="NCBIfam" id="NF038065">
    <property type="entry name" value="Pr6Pr"/>
    <property type="match status" value="1"/>
</dbReference>
<evidence type="ECO:0000256" key="1">
    <source>
        <dbReference type="SAM" id="Phobius"/>
    </source>
</evidence>
<name>A0ABN2RZE4_9MICO</name>
<keyword evidence="1" id="KW-0812">Transmembrane</keyword>
<evidence type="ECO:0000313" key="3">
    <source>
        <dbReference type="Proteomes" id="UP001500326"/>
    </source>
</evidence>
<feature type="transmembrane region" description="Helical" evidence="1">
    <location>
        <begin position="202"/>
        <end position="223"/>
    </location>
</feature>
<proteinExistence type="predicted"/>
<dbReference type="RefSeq" id="WP_344058803.1">
    <property type="nucleotide sequence ID" value="NZ_BAAAOH010000001.1"/>
</dbReference>
<reference evidence="2 3" key="1">
    <citation type="journal article" date="2019" name="Int. J. Syst. Evol. Microbiol.">
        <title>The Global Catalogue of Microorganisms (GCM) 10K type strain sequencing project: providing services to taxonomists for standard genome sequencing and annotation.</title>
        <authorList>
            <consortium name="The Broad Institute Genomics Platform"/>
            <consortium name="The Broad Institute Genome Sequencing Center for Infectious Disease"/>
            <person name="Wu L."/>
            <person name="Ma J."/>
        </authorList>
    </citation>
    <scope>NUCLEOTIDE SEQUENCE [LARGE SCALE GENOMIC DNA]</scope>
    <source>
        <strain evidence="2 3">JCM 14902</strain>
    </source>
</reference>
<keyword evidence="1" id="KW-0472">Membrane</keyword>
<dbReference type="EMBL" id="BAAAOH010000001">
    <property type="protein sequence ID" value="GAA1977556.1"/>
    <property type="molecule type" value="Genomic_DNA"/>
</dbReference>
<dbReference type="Proteomes" id="UP001500326">
    <property type="component" value="Unassembled WGS sequence"/>
</dbReference>
<feature type="transmembrane region" description="Helical" evidence="1">
    <location>
        <begin position="87"/>
        <end position="107"/>
    </location>
</feature>
<feature type="transmembrane region" description="Helical" evidence="1">
    <location>
        <begin position="152"/>
        <end position="170"/>
    </location>
</feature>
<comment type="caution">
    <text evidence="2">The sequence shown here is derived from an EMBL/GenBank/DDBJ whole genome shotgun (WGS) entry which is preliminary data.</text>
</comment>
<feature type="transmembrane region" description="Helical" evidence="1">
    <location>
        <begin position="12"/>
        <end position="31"/>
    </location>
</feature>
<dbReference type="InterPro" id="IPR049713">
    <property type="entry name" value="Pr6Pr-like"/>
</dbReference>
<keyword evidence="1" id="KW-1133">Transmembrane helix</keyword>
<sequence length="253" mass="28058">MLRSNAWAQIWSVIRVLAAGLIAAAIVRQLANTLEIATREGRDIGVTLVNYFSYYTILSNLLSVIVLLWAALWFWFRRRDEADEPPILARVLAATTTYMIITGIVYNTLLRGIQLAPGTSIPWTNEVLHVVGPILLALDLFLGPLRRRLPWRAAWTIAAIPIIWVIYTLIRGPLTTNPVDGSPFWYPYPFLNPNGPNGYGSVVLYIIGIAVAVIAVGFFVLWIGRLRGASVEEEESAEAQDAIDAPEHPHSTA</sequence>